<dbReference type="InterPro" id="IPR010982">
    <property type="entry name" value="Lambda_DNA-bd_dom_sf"/>
</dbReference>
<proteinExistence type="predicted"/>
<dbReference type="InterPro" id="IPR014710">
    <property type="entry name" value="RmlC-like_jellyroll"/>
</dbReference>
<keyword evidence="4" id="KW-1185">Reference proteome</keyword>
<evidence type="ECO:0000313" key="4">
    <source>
        <dbReference type="Proteomes" id="UP001210120"/>
    </source>
</evidence>
<dbReference type="SUPFAM" id="SSF51182">
    <property type="entry name" value="RmlC-like cupins"/>
    <property type="match status" value="1"/>
</dbReference>
<dbReference type="InterPro" id="IPR050807">
    <property type="entry name" value="TransReg_Diox_bact_type"/>
</dbReference>
<dbReference type="PROSITE" id="PS50943">
    <property type="entry name" value="HTH_CROC1"/>
    <property type="match status" value="1"/>
</dbReference>
<dbReference type="Pfam" id="PF01381">
    <property type="entry name" value="HTH_3"/>
    <property type="match status" value="1"/>
</dbReference>
<dbReference type="CDD" id="cd00093">
    <property type="entry name" value="HTH_XRE"/>
    <property type="match status" value="1"/>
</dbReference>
<gene>
    <name evidence="3" type="ORF">O7R10_00490</name>
</gene>
<keyword evidence="1" id="KW-0238">DNA-binding</keyword>
<feature type="domain" description="HTH cro/C1-type" evidence="2">
    <location>
        <begin position="7"/>
        <end position="61"/>
    </location>
</feature>
<evidence type="ECO:0000313" key="3">
    <source>
        <dbReference type="EMBL" id="WBL31529.1"/>
    </source>
</evidence>
<dbReference type="Proteomes" id="UP001210120">
    <property type="component" value="Chromosome"/>
</dbReference>
<dbReference type="PANTHER" id="PTHR46797">
    <property type="entry name" value="HTH-TYPE TRANSCRIPTIONAL REGULATOR"/>
    <property type="match status" value="1"/>
</dbReference>
<protein>
    <submittedName>
        <fullName evidence="3">Helix-turn-helix domain-containing protein</fullName>
    </submittedName>
</protein>
<dbReference type="Gene3D" id="1.10.260.40">
    <property type="entry name" value="lambda repressor-like DNA-binding domains"/>
    <property type="match status" value="1"/>
</dbReference>
<name>A0ABY7M393_9MOLU</name>
<dbReference type="EMBL" id="CP115156">
    <property type="protein sequence ID" value="WBL31529.1"/>
    <property type="molecule type" value="Genomic_DNA"/>
</dbReference>
<organism evidence="3 4">
    <name type="scientific">Candidatus Phytoplasma sacchari</name>
    <dbReference type="NCBI Taxonomy" id="2609813"/>
    <lineage>
        <taxon>Bacteria</taxon>
        <taxon>Bacillati</taxon>
        <taxon>Mycoplasmatota</taxon>
        <taxon>Mollicutes</taxon>
        <taxon>Acholeplasmatales</taxon>
        <taxon>Acholeplasmataceae</taxon>
        <taxon>Candidatus Phytoplasma</taxon>
        <taxon>16SrXI (Rice yellow dwarf group)</taxon>
    </lineage>
</organism>
<dbReference type="SMART" id="SM00530">
    <property type="entry name" value="HTH_XRE"/>
    <property type="match status" value="1"/>
</dbReference>
<reference evidence="3" key="1">
    <citation type="submission" date="2022-12" db="EMBL/GenBank/DDBJ databases">
        <title>Genomic Characterization of Candidatus Phytoplasma sacchari in China.</title>
        <authorList>
            <person name="Zhang R.-Y."/>
        </authorList>
    </citation>
    <scope>NUCLEOTIDE SEQUENCE [LARGE SCALE GENOMIC DNA]</scope>
    <source>
        <strain evidence="3">SCWL1</strain>
    </source>
</reference>
<accession>A0ABY7M393</accession>
<dbReference type="Gene3D" id="2.60.120.10">
    <property type="entry name" value="Jelly Rolls"/>
    <property type="match status" value="1"/>
</dbReference>
<dbReference type="SUPFAM" id="SSF47413">
    <property type="entry name" value="lambda repressor-like DNA-binding domains"/>
    <property type="match status" value="1"/>
</dbReference>
<evidence type="ECO:0000259" key="2">
    <source>
        <dbReference type="PROSITE" id="PS50943"/>
    </source>
</evidence>
<dbReference type="InterPro" id="IPR011051">
    <property type="entry name" value="RmlC_Cupin_sf"/>
</dbReference>
<evidence type="ECO:0000256" key="1">
    <source>
        <dbReference type="ARBA" id="ARBA00023125"/>
    </source>
</evidence>
<dbReference type="PANTHER" id="PTHR46797:SF2">
    <property type="entry name" value="TRANSCRIPTIONAL REGULATOR"/>
    <property type="match status" value="1"/>
</dbReference>
<sequence>MNIGLKIRILRMNNKMTQSEIAEKLNVTSGYISQVENNLITPSLKILFSILKILKISASDFFKQKNNIEKINYPENFLLINNKDLKNNIYYLFPNLNNVKMECIIIEIEPQGQTTIESYSEEEEIYFILEGEITLFLNKIQNFLYKGSIFYLFTENEYYLFNHSHQKSKILKIKTNYLKQKKF</sequence>
<dbReference type="InterPro" id="IPR001387">
    <property type="entry name" value="Cro/C1-type_HTH"/>
</dbReference>